<dbReference type="InterPro" id="IPR018929">
    <property type="entry name" value="DUF2510"/>
</dbReference>
<dbReference type="PANTHER" id="PTHR32097:SF4">
    <property type="entry name" value="GENERAL STRESS PROTEIN 16U"/>
    <property type="match status" value="1"/>
</dbReference>
<feature type="compositionally biased region" description="Pro residues" evidence="2">
    <location>
        <begin position="183"/>
        <end position="193"/>
    </location>
</feature>
<dbReference type="Pfam" id="PF02342">
    <property type="entry name" value="TerD"/>
    <property type="match status" value="1"/>
</dbReference>
<dbReference type="GO" id="GO:0004519">
    <property type="term" value="F:endonuclease activity"/>
    <property type="evidence" value="ECO:0007669"/>
    <property type="project" value="InterPro"/>
</dbReference>
<dbReference type="InterPro" id="IPR003615">
    <property type="entry name" value="HNH_nuc"/>
</dbReference>
<dbReference type="Pfam" id="PF01844">
    <property type="entry name" value="HNH"/>
    <property type="match status" value="1"/>
</dbReference>
<evidence type="ECO:0000256" key="1">
    <source>
        <dbReference type="ARBA" id="ARBA00008775"/>
    </source>
</evidence>
<dbReference type="SMART" id="SM00507">
    <property type="entry name" value="HNHc"/>
    <property type="match status" value="1"/>
</dbReference>
<organism evidence="3">
    <name type="scientific">Gordonia amarae</name>
    <dbReference type="NCBI Taxonomy" id="36821"/>
    <lineage>
        <taxon>Bacteria</taxon>
        <taxon>Bacillati</taxon>
        <taxon>Actinomycetota</taxon>
        <taxon>Actinomycetes</taxon>
        <taxon>Mycobacteriales</taxon>
        <taxon>Gordoniaceae</taxon>
        <taxon>Gordonia</taxon>
    </lineage>
</organism>
<dbReference type="Pfam" id="PF10708">
    <property type="entry name" value="DUF2510"/>
    <property type="match status" value="1"/>
</dbReference>
<dbReference type="RefSeq" id="WP_005192730.1">
    <property type="nucleotide sequence ID" value="NZ_CP045804.1"/>
</dbReference>
<dbReference type="InterPro" id="IPR003325">
    <property type="entry name" value="TerD"/>
</dbReference>
<dbReference type="EMBL" id="CP045810">
    <property type="protein sequence ID" value="QHN39471.1"/>
    <property type="molecule type" value="Genomic_DNA"/>
</dbReference>
<gene>
    <name evidence="3" type="ORF">GII30_10115</name>
</gene>
<proteinExistence type="inferred from homology"/>
<dbReference type="CDD" id="cd06974">
    <property type="entry name" value="TerD_like"/>
    <property type="match status" value="1"/>
</dbReference>
<dbReference type="GO" id="GO:0008270">
    <property type="term" value="F:zinc ion binding"/>
    <property type="evidence" value="ECO:0007669"/>
    <property type="project" value="InterPro"/>
</dbReference>
<evidence type="ECO:0000313" key="3">
    <source>
        <dbReference type="EMBL" id="QHN39471.1"/>
    </source>
</evidence>
<feature type="region of interest" description="Disordered" evidence="2">
    <location>
        <begin position="176"/>
        <end position="202"/>
    </location>
</feature>
<dbReference type="PANTHER" id="PTHR32097">
    <property type="entry name" value="CAMP-BINDING PROTEIN 1-RELATED"/>
    <property type="match status" value="1"/>
</dbReference>
<evidence type="ECO:0000256" key="2">
    <source>
        <dbReference type="SAM" id="MobiDB-lite"/>
    </source>
</evidence>
<dbReference type="CDD" id="cd00085">
    <property type="entry name" value="HNHc"/>
    <property type="match status" value="1"/>
</dbReference>
<sequence length="548" mass="59392">MTSGATTSLTAGANVSLQTVPTSVLVATNDPAHSVDAQALLLTTAGRVRTDDDFVFYNQPRHPSGAVAVTATPTAAAVTIDVPHLELPVDRIVLCLSAEDPIADSRFAVTLTCEQRSVTVVRFDCAWPSGVAALMVGEFYRRAGGWKFRAIGQGWSSGLAGLATEFGVNIDDDPTPSCGAPTTPHPAVDPAPAPQSTVPAGWFSDPATDTILRWWDGTTWTGHTRPLHNLPGTCPRCGNQLKTRLMGRATRPCRFCENQIRQFMESWRPQLAQVLDTSGPHSDQWDRLWMQLQFEQIADSVGRAALDDVGLAHLEQLATFAFADGEIEDTELADFETALADLGLSPSPQLSILKQRMQRGREMTKIRAGELPIATPSDIHLDSDEVLYLDVHAQLIRYLANGPKTTPGRLLVSNKKIRFIGTGGGQTNWDKIVGVRAEYRNLVVSAATARGAAQYTVADVDYVAAVTEGALRIAKRQVLAPGERDSRSVPQHVRAEVFRRCGGRCVECGSTSYLEYDHIIPWSRGGATSVENLQILCRACNQAKGARI</sequence>
<accession>A0A857KXQ0</accession>
<dbReference type="Gene3D" id="2.60.60.30">
    <property type="entry name" value="sav2460 like domains"/>
    <property type="match status" value="1"/>
</dbReference>
<name>A0A857KXQ0_9ACTN</name>
<dbReference type="InterPro" id="IPR002711">
    <property type="entry name" value="HNH"/>
</dbReference>
<reference evidence="3" key="1">
    <citation type="journal article" date="2021" name="Nat. Microbiol.">
        <title>Cocultivation of an ultrasmall environmental parasitic bacterium with lytic ability against bacteria associated with wastewater foams.</title>
        <authorList>
            <person name="Batinovic S."/>
            <person name="Rose J.J.A."/>
            <person name="Ratcliffe J."/>
            <person name="Seviour R.J."/>
            <person name="Petrovski S."/>
        </authorList>
    </citation>
    <scope>NUCLEOTIDE SEQUENCE</scope>
    <source>
        <strain evidence="3">CON44</strain>
    </source>
</reference>
<dbReference type="InterPro" id="IPR051324">
    <property type="entry name" value="Stress/Tellurium_Resist"/>
</dbReference>
<protein>
    <submittedName>
        <fullName evidence="3">DUF2510 domain-containing protein</fullName>
    </submittedName>
</protein>
<dbReference type="GO" id="GO:0003676">
    <property type="term" value="F:nucleic acid binding"/>
    <property type="evidence" value="ECO:0007669"/>
    <property type="project" value="InterPro"/>
</dbReference>
<comment type="similarity">
    <text evidence="1">Belongs to the CAPAB/TerDEXZ family.</text>
</comment>
<dbReference type="AlphaFoldDB" id="A0A857KXQ0"/>
<dbReference type="Gene3D" id="1.10.30.50">
    <property type="match status" value="1"/>
</dbReference>